<keyword evidence="1" id="KW-0732">Signal</keyword>
<organism evidence="2 3">
    <name type="scientific">Flammeovirga agarivorans</name>
    <dbReference type="NCBI Taxonomy" id="2726742"/>
    <lineage>
        <taxon>Bacteria</taxon>
        <taxon>Pseudomonadati</taxon>
        <taxon>Bacteroidota</taxon>
        <taxon>Cytophagia</taxon>
        <taxon>Cytophagales</taxon>
        <taxon>Flammeovirgaceae</taxon>
        <taxon>Flammeovirga</taxon>
    </lineage>
</organism>
<feature type="signal peptide" evidence="1">
    <location>
        <begin position="1"/>
        <end position="27"/>
    </location>
</feature>
<sequence>MTKLNHLFQFVCSLFVASLLFSCDANRVNEEYVDYNQEIWPVDSIASFQFDIEDKSQAYNLIAYVRNTENYPFQNIYLKYQLTSADSLAADTLIANKMSDFQLFEVKTGEPFGEVENSLGNSSTGAVYNHPLLLKKKMKFPEEGSYQLNISHYMRPDSLEGIMGIGYRIEIAE</sequence>
<dbReference type="Proteomes" id="UP000585050">
    <property type="component" value="Unassembled WGS sequence"/>
</dbReference>
<dbReference type="EMBL" id="JABAIL010000001">
    <property type="protein sequence ID" value="NLR89988.1"/>
    <property type="molecule type" value="Genomic_DNA"/>
</dbReference>
<comment type="caution">
    <text evidence="2">The sequence shown here is derived from an EMBL/GenBank/DDBJ whole genome shotgun (WGS) entry which is preliminary data.</text>
</comment>
<reference evidence="2 3" key="1">
    <citation type="submission" date="2020-04" db="EMBL/GenBank/DDBJ databases">
        <title>Flammeovirga sp. SR4, a novel species isolated from seawater.</title>
        <authorList>
            <person name="Wang X."/>
        </authorList>
    </citation>
    <scope>NUCLEOTIDE SEQUENCE [LARGE SCALE GENOMIC DNA]</scope>
    <source>
        <strain evidence="2 3">SR4</strain>
    </source>
</reference>
<dbReference type="AlphaFoldDB" id="A0A7X8XU44"/>
<dbReference type="InterPro" id="IPR020018">
    <property type="entry name" value="Motility-assoc_lipoprot_GldH"/>
</dbReference>
<accession>A0A7X8XU44</accession>
<dbReference type="Pfam" id="PF14109">
    <property type="entry name" value="GldH_lipo"/>
    <property type="match status" value="1"/>
</dbReference>
<keyword evidence="2" id="KW-0449">Lipoprotein</keyword>
<feature type="chain" id="PRO_5031468582" evidence="1">
    <location>
        <begin position="28"/>
        <end position="173"/>
    </location>
</feature>
<evidence type="ECO:0000256" key="1">
    <source>
        <dbReference type="SAM" id="SignalP"/>
    </source>
</evidence>
<proteinExistence type="predicted"/>
<evidence type="ECO:0000313" key="3">
    <source>
        <dbReference type="Proteomes" id="UP000585050"/>
    </source>
</evidence>
<gene>
    <name evidence="2" type="ORF">HGP29_02165</name>
</gene>
<evidence type="ECO:0000313" key="2">
    <source>
        <dbReference type="EMBL" id="NLR89988.1"/>
    </source>
</evidence>
<dbReference type="PROSITE" id="PS51257">
    <property type="entry name" value="PROKAR_LIPOPROTEIN"/>
    <property type="match status" value="1"/>
</dbReference>
<protein>
    <submittedName>
        <fullName evidence="2">Gliding motility lipoprotein GldH</fullName>
    </submittedName>
</protein>
<name>A0A7X8XU44_9BACT</name>
<dbReference type="RefSeq" id="WP_168880670.1">
    <property type="nucleotide sequence ID" value="NZ_JABAIL010000001.1"/>
</dbReference>
<dbReference type="NCBIfam" id="TIGR03511">
    <property type="entry name" value="GldH_lipo"/>
    <property type="match status" value="1"/>
</dbReference>
<keyword evidence="3" id="KW-1185">Reference proteome</keyword>